<organism evidence="3 5">
    <name type="scientific">Agrobacterium vitis</name>
    <name type="common">Rhizobium vitis</name>
    <dbReference type="NCBI Taxonomy" id="373"/>
    <lineage>
        <taxon>Bacteria</taxon>
        <taxon>Pseudomonadati</taxon>
        <taxon>Pseudomonadota</taxon>
        <taxon>Alphaproteobacteria</taxon>
        <taxon>Hyphomicrobiales</taxon>
        <taxon>Rhizobiaceae</taxon>
        <taxon>Rhizobium/Agrobacterium group</taxon>
        <taxon>Agrobacterium</taxon>
    </lineage>
</organism>
<evidence type="ECO:0000313" key="4">
    <source>
        <dbReference type="Proteomes" id="UP000175993"/>
    </source>
</evidence>
<dbReference type="EMBL" id="WPHU01000005">
    <property type="protein sequence ID" value="MVA57322.1"/>
    <property type="molecule type" value="Genomic_DNA"/>
</dbReference>
<protein>
    <recommendedName>
        <fullName evidence="1">Immunity protein 45 domain-containing protein</fullName>
    </recommendedName>
</protein>
<accession>A0A1S2E1Q4</accession>
<dbReference type="Pfam" id="PF15572">
    <property type="entry name" value="Imm45"/>
    <property type="match status" value="1"/>
</dbReference>
<comment type="caution">
    <text evidence="3">The sequence shown here is derived from an EMBL/GenBank/DDBJ whole genome shotgun (WGS) entry which is preliminary data.</text>
</comment>
<dbReference type="InterPro" id="IPR029077">
    <property type="entry name" value="Imm45"/>
</dbReference>
<reference evidence="2 4" key="1">
    <citation type="submission" date="2019-11" db="EMBL/GenBank/DDBJ databases">
        <title>Whole-genome sequencing of Allorhizobium vitis.</title>
        <authorList>
            <person name="Gan H.M."/>
            <person name="Savka M.A."/>
        </authorList>
    </citation>
    <scope>NUCLEOTIDE SEQUENCE [LARGE SCALE GENOMIC DNA]</scope>
    <source>
        <strain evidence="2 4">AB4</strain>
    </source>
</reference>
<dbReference type="Proteomes" id="UP000440716">
    <property type="component" value="Unassembled WGS sequence"/>
</dbReference>
<gene>
    <name evidence="2" type="ORF">BBI04_024290</name>
    <name evidence="3" type="ORF">GOZ88_14565</name>
</gene>
<dbReference type="OrthoDB" id="1149257at2"/>
<evidence type="ECO:0000259" key="1">
    <source>
        <dbReference type="Pfam" id="PF15572"/>
    </source>
</evidence>
<name>A0A1S2E1Q4_AGRVI</name>
<dbReference type="EMBL" id="MBEV02000021">
    <property type="protein sequence ID" value="MUP07902.1"/>
    <property type="molecule type" value="Genomic_DNA"/>
</dbReference>
<dbReference type="AlphaFoldDB" id="A0A1S2E1Q4"/>
<evidence type="ECO:0000313" key="2">
    <source>
        <dbReference type="EMBL" id="MUP07902.1"/>
    </source>
</evidence>
<evidence type="ECO:0000313" key="3">
    <source>
        <dbReference type="EMBL" id="MVA57322.1"/>
    </source>
</evidence>
<reference evidence="3 5" key="2">
    <citation type="submission" date="2019-12" db="EMBL/GenBank/DDBJ databases">
        <title>Whole-genome sequencing of Allorhizobium vitis.</title>
        <authorList>
            <person name="Gan H.M."/>
            <person name="Szegedi E."/>
            <person name="Burr T."/>
            <person name="Savka M.A."/>
        </authorList>
    </citation>
    <scope>NUCLEOTIDE SEQUENCE [LARGE SCALE GENOMIC DNA]</scope>
    <source>
        <strain evidence="3 5">CG415</strain>
    </source>
</reference>
<sequence>MQKLIELNFEAIARGAIFRVRGQYPYENVVDFMVVETSVSERPLGIMVATGYSAGHTFVRPPPEAILTGTKMLSTAWVKENWAEWIYPACPVGEVFFLEHYPAPEL</sequence>
<evidence type="ECO:0000313" key="5">
    <source>
        <dbReference type="Proteomes" id="UP000440716"/>
    </source>
</evidence>
<feature type="domain" description="Immunity protein 45" evidence="1">
    <location>
        <begin position="8"/>
        <end position="96"/>
    </location>
</feature>
<dbReference type="RefSeq" id="WP_070163531.1">
    <property type="nucleotide sequence ID" value="NZ_CP118259.1"/>
</dbReference>
<dbReference type="Proteomes" id="UP000175993">
    <property type="component" value="Unassembled WGS sequence"/>
</dbReference>
<proteinExistence type="predicted"/>